<gene>
    <name evidence="3" type="ORF">YM304_31340</name>
</gene>
<evidence type="ECO:0000259" key="2">
    <source>
        <dbReference type="PROSITE" id="PS50112"/>
    </source>
</evidence>
<keyword evidence="1 3" id="KW-0378">Hydrolase</keyword>
<dbReference type="SUPFAM" id="SSF81606">
    <property type="entry name" value="PP2C-like"/>
    <property type="match status" value="1"/>
</dbReference>
<dbReference type="SMART" id="SM00331">
    <property type="entry name" value="PP2C_SIG"/>
    <property type="match status" value="1"/>
</dbReference>
<keyword evidence="4" id="KW-1185">Reference proteome</keyword>
<evidence type="ECO:0000313" key="4">
    <source>
        <dbReference type="Proteomes" id="UP000011863"/>
    </source>
</evidence>
<dbReference type="Gene3D" id="3.60.40.10">
    <property type="entry name" value="PPM-type phosphatase domain"/>
    <property type="match status" value="1"/>
</dbReference>
<evidence type="ECO:0000256" key="1">
    <source>
        <dbReference type="ARBA" id="ARBA00022801"/>
    </source>
</evidence>
<reference evidence="3 4" key="1">
    <citation type="journal article" date="2013" name="Int. J. Syst. Evol. Microbiol.">
        <title>Ilumatobacter nonamiense sp. nov. and Ilumatobacter coccineum sp. nov., isolated from seashore sand.</title>
        <authorList>
            <person name="Matsumoto A."/>
            <person name="Kasai H."/>
            <person name="Matsuo Y."/>
            <person name="Shizuri Y."/>
            <person name="Ichikawa N."/>
            <person name="Fujita N."/>
            <person name="Omura S."/>
            <person name="Takahashi Y."/>
        </authorList>
    </citation>
    <scope>NUCLEOTIDE SEQUENCE [LARGE SCALE GENOMIC DNA]</scope>
    <source>
        <strain evidence="4">NBRC 103263 / KCTC 29153 / YM16-304</strain>
    </source>
</reference>
<dbReference type="Pfam" id="PF08448">
    <property type="entry name" value="PAS_4"/>
    <property type="match status" value="1"/>
</dbReference>
<dbReference type="InterPro" id="IPR036457">
    <property type="entry name" value="PPM-type-like_dom_sf"/>
</dbReference>
<dbReference type="SUPFAM" id="SSF55781">
    <property type="entry name" value="GAF domain-like"/>
    <property type="match status" value="2"/>
</dbReference>
<dbReference type="AlphaFoldDB" id="A0A6C7EFQ3"/>
<dbReference type="PANTHER" id="PTHR43156:SF2">
    <property type="entry name" value="STAGE II SPORULATION PROTEIN E"/>
    <property type="match status" value="1"/>
</dbReference>
<dbReference type="SUPFAM" id="SSF55785">
    <property type="entry name" value="PYP-like sensor domain (PAS domain)"/>
    <property type="match status" value="1"/>
</dbReference>
<dbReference type="InterPro" id="IPR001932">
    <property type="entry name" value="PPM-type_phosphatase-like_dom"/>
</dbReference>
<name>A0A6C7EFQ3_ILUCY</name>
<proteinExistence type="predicted"/>
<dbReference type="NCBIfam" id="TIGR00229">
    <property type="entry name" value="sensory_box"/>
    <property type="match status" value="1"/>
</dbReference>
<dbReference type="InterPro" id="IPR013656">
    <property type="entry name" value="PAS_4"/>
</dbReference>
<dbReference type="InterPro" id="IPR029016">
    <property type="entry name" value="GAF-like_dom_sf"/>
</dbReference>
<dbReference type="PROSITE" id="PS50112">
    <property type="entry name" value="PAS"/>
    <property type="match status" value="1"/>
</dbReference>
<dbReference type="GO" id="GO:0004722">
    <property type="term" value="F:protein serine/threonine phosphatase activity"/>
    <property type="evidence" value="ECO:0007669"/>
    <property type="project" value="UniProtKB-EC"/>
</dbReference>
<dbReference type="InterPro" id="IPR000014">
    <property type="entry name" value="PAS"/>
</dbReference>
<dbReference type="InterPro" id="IPR052016">
    <property type="entry name" value="Bact_Sigma-Reg"/>
</dbReference>
<dbReference type="Pfam" id="PF01590">
    <property type="entry name" value="GAF"/>
    <property type="match status" value="1"/>
</dbReference>
<dbReference type="Proteomes" id="UP000011863">
    <property type="component" value="Chromosome"/>
</dbReference>
<sequence>MDDTPTRGCFYSDVMRQHPTDPDELAALIEARLTDPVRVEAVHTTGLMDLPVGRGFDRISNLAQALLGASYGFISIIDEENAGWLATVGTKVEKPSDRTIPASESMAQYVVAYDDAFLVSDVEHDERVELSDTLQGYGVRSWAGVPLRDQFGNALGALGVSETATRDWTETDVALLKDLAQIATDEITAGKTARDAARSEAVLNAVLARAPIGIALVDSDFRYEIVNETLAEINGMPVDDHIGRTMSEIVPDVADAVMALLRPVFETGEAATGVEVSGHTAAAPDVERTWSGSYYRIELADGPRVGIMIEDITDRAAARRRALSLARIAEALAKADSFDDIAEVVNADVAAYFDAMIAIVGLWDAGSKSARFIAADGIAERVEQATYDIDDDAPYALAARTRQIVTVGSPAERAERFTSDVGAALVAEAVVPCLTSDGSLVGSMTIGWNHPMAADDFPIPQLQTVGGLIGSVVERTRLHRQRRELITELQNTLLSPPCEQPNITTAVRYEPAEDATGLGGDWFDVVAIDEHRTGLVVGDVVGHGPSAAARMSQIGSTIAQLLILDTPLDRVFSEAERVLSARSIDTMATVAVIVADTQNRTLTSISAGHLPAILVHPGGETETLEPALRPPLCTYDRPVAPTAVAYEPGTKVVLFTDGLIETKDGDIDTDMARLLGLTNAVAGLDIEQLLDRLVSDVTRGRTQFDDLAALAAELY</sequence>
<dbReference type="Gene3D" id="3.30.450.40">
    <property type="match status" value="2"/>
</dbReference>
<dbReference type="EMBL" id="AP012057">
    <property type="protein sequence ID" value="BAN03448.1"/>
    <property type="molecule type" value="Genomic_DNA"/>
</dbReference>
<dbReference type="Gene3D" id="3.30.450.20">
    <property type="entry name" value="PAS domain"/>
    <property type="match status" value="1"/>
</dbReference>
<organism evidence="3 4">
    <name type="scientific">Ilumatobacter coccineus (strain NBRC 103263 / KCTC 29153 / YM16-304)</name>
    <dbReference type="NCBI Taxonomy" id="1313172"/>
    <lineage>
        <taxon>Bacteria</taxon>
        <taxon>Bacillati</taxon>
        <taxon>Actinomycetota</taxon>
        <taxon>Acidimicrobiia</taxon>
        <taxon>Acidimicrobiales</taxon>
        <taxon>Ilumatobacteraceae</taxon>
        <taxon>Ilumatobacter</taxon>
    </lineage>
</organism>
<protein>
    <submittedName>
        <fullName evidence="3">Putative serine/threonine protein phosphatase</fullName>
        <ecNumber evidence="3">3.1.3.16</ecNumber>
    </submittedName>
</protein>
<accession>A0A6C7EFQ3</accession>
<dbReference type="KEGG" id="aym:YM304_31340"/>
<dbReference type="SMART" id="SM00065">
    <property type="entry name" value="GAF"/>
    <property type="match status" value="1"/>
</dbReference>
<dbReference type="InterPro" id="IPR003018">
    <property type="entry name" value="GAF"/>
</dbReference>
<dbReference type="EC" id="3.1.3.16" evidence="3"/>
<dbReference type="PANTHER" id="PTHR43156">
    <property type="entry name" value="STAGE II SPORULATION PROTEIN E-RELATED"/>
    <property type="match status" value="1"/>
</dbReference>
<feature type="domain" description="PAS" evidence="2">
    <location>
        <begin position="199"/>
        <end position="268"/>
    </location>
</feature>
<evidence type="ECO:0000313" key="3">
    <source>
        <dbReference type="EMBL" id="BAN03448.1"/>
    </source>
</evidence>
<dbReference type="Pfam" id="PF07228">
    <property type="entry name" value="SpoIIE"/>
    <property type="match status" value="1"/>
</dbReference>
<dbReference type="InterPro" id="IPR035965">
    <property type="entry name" value="PAS-like_dom_sf"/>
</dbReference>